<accession>A0AAV9XHX1</accession>
<evidence type="ECO:0000313" key="2">
    <source>
        <dbReference type="Proteomes" id="UP001365542"/>
    </source>
</evidence>
<dbReference type="AlphaFoldDB" id="A0AAV9XHX1"/>
<protein>
    <submittedName>
        <fullName evidence="1">Uncharacterized protein</fullName>
    </submittedName>
</protein>
<evidence type="ECO:0000313" key="1">
    <source>
        <dbReference type="EMBL" id="KAK6540517.1"/>
    </source>
</evidence>
<comment type="caution">
    <text evidence="1">The sequence shown here is derived from an EMBL/GenBank/DDBJ whole genome shotgun (WGS) entry which is preliminary data.</text>
</comment>
<sequence>MDILPGTIVPDWNSINIHQKTRVATNTGNPPSARIALATPTNHCHSIAQISEVDMSIFNPIFIRNAELETIPRPPRLLCRLHFPGVTVTPPGVLKGPEVVGVKGCTIPAGGVGAFVEVTGIEVSRGEISHAGEGTFDFVCDVVFWGVSVWFAGWGCGDRAGESADDSKD</sequence>
<organism evidence="1 2">
    <name type="scientific">Orbilia ellipsospora</name>
    <dbReference type="NCBI Taxonomy" id="2528407"/>
    <lineage>
        <taxon>Eukaryota</taxon>
        <taxon>Fungi</taxon>
        <taxon>Dikarya</taxon>
        <taxon>Ascomycota</taxon>
        <taxon>Pezizomycotina</taxon>
        <taxon>Orbiliomycetes</taxon>
        <taxon>Orbiliales</taxon>
        <taxon>Orbiliaceae</taxon>
        <taxon>Orbilia</taxon>
    </lineage>
</organism>
<dbReference type="Proteomes" id="UP001365542">
    <property type="component" value="Unassembled WGS sequence"/>
</dbReference>
<dbReference type="EMBL" id="JAVHJO010000005">
    <property type="protein sequence ID" value="KAK6540517.1"/>
    <property type="molecule type" value="Genomic_DNA"/>
</dbReference>
<gene>
    <name evidence="1" type="ORF">TWF694_009308</name>
</gene>
<keyword evidence="2" id="KW-1185">Reference proteome</keyword>
<proteinExistence type="predicted"/>
<name>A0AAV9XHX1_9PEZI</name>
<reference evidence="1 2" key="1">
    <citation type="submission" date="2019-10" db="EMBL/GenBank/DDBJ databases">
        <authorList>
            <person name="Palmer J.M."/>
        </authorList>
    </citation>
    <scope>NUCLEOTIDE SEQUENCE [LARGE SCALE GENOMIC DNA]</scope>
    <source>
        <strain evidence="1 2">TWF694</strain>
    </source>
</reference>